<evidence type="ECO:0000259" key="3">
    <source>
        <dbReference type="Pfam" id="PF02230"/>
    </source>
</evidence>
<dbReference type="SUPFAM" id="SSF53474">
    <property type="entry name" value="alpha/beta-Hydrolases"/>
    <property type="match status" value="1"/>
</dbReference>
<dbReference type="EMBL" id="HBHX01006706">
    <property type="protein sequence ID" value="CAE0103016.1"/>
    <property type="molecule type" value="Transcribed_RNA"/>
</dbReference>
<organism evidence="4">
    <name type="scientific">Haptolina ericina</name>
    <dbReference type="NCBI Taxonomy" id="156174"/>
    <lineage>
        <taxon>Eukaryota</taxon>
        <taxon>Haptista</taxon>
        <taxon>Haptophyta</taxon>
        <taxon>Prymnesiophyceae</taxon>
        <taxon>Prymnesiales</taxon>
        <taxon>Prymnesiaceae</taxon>
        <taxon>Haptolina</taxon>
    </lineage>
</organism>
<dbReference type="Gene3D" id="3.40.50.1820">
    <property type="entry name" value="alpha/beta hydrolase"/>
    <property type="match status" value="1"/>
</dbReference>
<dbReference type="GO" id="GO:0008474">
    <property type="term" value="F:palmitoyl-(protein) hydrolase activity"/>
    <property type="evidence" value="ECO:0007669"/>
    <property type="project" value="TreeGrafter"/>
</dbReference>
<evidence type="ECO:0000313" key="4">
    <source>
        <dbReference type="EMBL" id="CAE0103016.1"/>
    </source>
</evidence>
<sequence length="286" mass="30190">MEPQAEVGCRVVVTGLTTQTQYNGLIGTVISWDGAKGRACVKLDSGEGEEGLLLKPTNLLAAGAEPSAPPRKPFILFLHGLGDTGDGWAHLPHALRGHATHIRYSFPDAPVQPVSCNGGYRMTSWMDLQAIPVELGSADDVAGLEASRTTIHSLIDDEIANGTPSTDIVLGGFSQGGAMALFAGFTYHKPLAGIVCLSGWPAVMDNLVQRVKSGANAHTPAFVAHGKHDEVVLPSCGSKASELLKHAGVPTLFVTYPMGHSSCPSEMEDLNDWLLSLLGERCALMK</sequence>
<dbReference type="AlphaFoldDB" id="A0A7S3AH48"/>
<accession>A0A7S3AH48</accession>
<keyword evidence="2" id="KW-0378">Hydrolase</keyword>
<dbReference type="GO" id="GO:0005737">
    <property type="term" value="C:cytoplasm"/>
    <property type="evidence" value="ECO:0007669"/>
    <property type="project" value="TreeGrafter"/>
</dbReference>
<reference evidence="4" key="1">
    <citation type="submission" date="2021-01" db="EMBL/GenBank/DDBJ databases">
        <authorList>
            <person name="Corre E."/>
            <person name="Pelletier E."/>
            <person name="Niang G."/>
            <person name="Scheremetjew M."/>
            <person name="Finn R."/>
            <person name="Kale V."/>
            <person name="Holt S."/>
            <person name="Cochrane G."/>
            <person name="Meng A."/>
            <person name="Brown T."/>
            <person name="Cohen L."/>
        </authorList>
    </citation>
    <scope>NUCLEOTIDE SEQUENCE</scope>
    <source>
        <strain evidence="4">CCMP281</strain>
    </source>
</reference>
<gene>
    <name evidence="4" type="ORF">HERI1096_LOCUS3674</name>
</gene>
<dbReference type="InterPro" id="IPR050565">
    <property type="entry name" value="LYPA1-2/EST-like"/>
</dbReference>
<evidence type="ECO:0000256" key="2">
    <source>
        <dbReference type="ARBA" id="ARBA00022801"/>
    </source>
</evidence>
<proteinExistence type="inferred from homology"/>
<name>A0A7S3AH48_9EUKA</name>
<dbReference type="InterPro" id="IPR003140">
    <property type="entry name" value="PLipase/COase/thioEstase"/>
</dbReference>
<dbReference type="InterPro" id="IPR029058">
    <property type="entry name" value="AB_hydrolase_fold"/>
</dbReference>
<dbReference type="PANTHER" id="PTHR10655">
    <property type="entry name" value="LYSOPHOSPHOLIPASE-RELATED"/>
    <property type="match status" value="1"/>
</dbReference>
<dbReference type="Pfam" id="PF02230">
    <property type="entry name" value="Abhydrolase_2"/>
    <property type="match status" value="1"/>
</dbReference>
<dbReference type="GO" id="GO:0052689">
    <property type="term" value="F:carboxylic ester hydrolase activity"/>
    <property type="evidence" value="ECO:0007669"/>
    <property type="project" value="TreeGrafter"/>
</dbReference>
<feature type="domain" description="Phospholipase/carboxylesterase/thioesterase" evidence="3">
    <location>
        <begin position="68"/>
        <end position="274"/>
    </location>
</feature>
<dbReference type="PANTHER" id="PTHR10655:SF17">
    <property type="entry name" value="LYSOPHOSPHOLIPASE-LIKE PROTEIN 1"/>
    <property type="match status" value="1"/>
</dbReference>
<evidence type="ECO:0000256" key="1">
    <source>
        <dbReference type="ARBA" id="ARBA00006499"/>
    </source>
</evidence>
<protein>
    <recommendedName>
        <fullName evidence="3">Phospholipase/carboxylesterase/thioesterase domain-containing protein</fullName>
    </recommendedName>
</protein>
<comment type="similarity">
    <text evidence="1">Belongs to the AB hydrolase superfamily. AB hydrolase 2 family.</text>
</comment>